<dbReference type="Pfam" id="PF20551">
    <property type="entry name" value="DUF6765"/>
    <property type="match status" value="1"/>
</dbReference>
<dbReference type="InterPro" id="IPR046653">
    <property type="entry name" value="DUF6765"/>
</dbReference>
<sequence>MYCCRGGKQLKTLVRFNPQGLDANNLIIIFQKRESMQEDMHYYGTYAMARAAGLEVKHAKVIAYAAQYVDDSTANDSEQHEDGGMFETTATAHTNTEAIANAVADYAEQRKVWVPFHFFPGGEGTSLSEKLKCVKDSPLAQAMVKNHTRHAVAVKDGYGLALMGVMAHVYADTFSHYGFSGVSSRENEVDGQSFELDVKNKKVKAYIMGKFTGFLSKYAPKFLIKNYRNIVSKGVSVATGALGHGAVGTYPDRPFLRWKFTYIKDNKTSEWRNNNETFLEGCEKIHQAFSEYAQQANISINPVEFNDIKEKVNTILAIEAGKEGRIEAWKKAINEGDLFEKSDNEALEYSPHYWEEQTHDFEDLKNSHEMIDRDVYKFHQAAIYHRNYTLKQLLPSHNIMVL</sequence>
<protein>
    <submittedName>
        <fullName evidence="1">Uncharacterized protein</fullName>
    </submittedName>
</protein>
<gene>
    <name evidence="1" type="ORF">Ctma_1520</name>
</gene>
<organism evidence="1">
    <name type="scientific">Catillopecten margaritatus gill symbiont</name>
    <dbReference type="NCBI Taxonomy" id="3083288"/>
    <lineage>
        <taxon>Bacteria</taxon>
        <taxon>Pseudomonadati</taxon>
        <taxon>Pseudomonadota</taxon>
        <taxon>Gammaproteobacteria</taxon>
        <taxon>sulfur-oxidizing symbionts</taxon>
    </lineage>
</organism>
<accession>A0AAU6PIF9</accession>
<evidence type="ECO:0000313" key="1">
    <source>
        <dbReference type="EMBL" id="WXU00788.1"/>
    </source>
</evidence>
<dbReference type="AlphaFoldDB" id="A0AAU6PIF9"/>
<name>A0AAU6PIF9_9GAMM</name>
<reference evidence="1" key="1">
    <citation type="submission" date="2023-10" db="EMBL/GenBank/DDBJ databases">
        <title>The first scallop-associated chemosynthetic bacterial symbiont.</title>
        <authorList>
            <person name="Lin Y.-T."/>
            <person name="Sun J."/>
            <person name="Ip J.C.-H."/>
            <person name="He X."/>
            <person name="Gao Z.-M."/>
            <person name="Perez M."/>
            <person name="Xu T."/>
            <person name="Qian P.-Y."/>
            <person name="Qiu J.-W."/>
        </authorList>
    </citation>
    <scope>NUCLEOTIDE SEQUENCE</scope>
    <source>
        <strain evidence="1">Gill1</strain>
    </source>
</reference>
<proteinExistence type="predicted"/>
<dbReference type="EMBL" id="CP138327">
    <property type="protein sequence ID" value="WXU00788.1"/>
    <property type="molecule type" value="Genomic_DNA"/>
</dbReference>